<dbReference type="InterPro" id="IPR038716">
    <property type="entry name" value="P1/P2_N_sf"/>
</dbReference>
<dbReference type="CDD" id="cd05833">
    <property type="entry name" value="Ribosomal_P2"/>
    <property type="match status" value="1"/>
</dbReference>
<proteinExistence type="inferred from homology"/>
<evidence type="ECO:0000313" key="8">
    <source>
        <dbReference type="Proteomes" id="UP000270094"/>
    </source>
</evidence>
<keyword evidence="3" id="KW-0689">Ribosomal protein</keyword>
<organism evidence="7 8">
    <name type="scientific">Strongylus vulgaris</name>
    <name type="common">Blood worm</name>
    <dbReference type="NCBI Taxonomy" id="40348"/>
    <lineage>
        <taxon>Eukaryota</taxon>
        <taxon>Metazoa</taxon>
        <taxon>Ecdysozoa</taxon>
        <taxon>Nematoda</taxon>
        <taxon>Chromadorea</taxon>
        <taxon>Rhabditida</taxon>
        <taxon>Rhabditina</taxon>
        <taxon>Rhabditomorpha</taxon>
        <taxon>Strongyloidea</taxon>
        <taxon>Strongylidae</taxon>
        <taxon>Strongylus</taxon>
    </lineage>
</organism>
<dbReference type="OrthoDB" id="1227494at2759"/>
<dbReference type="GO" id="GO:0002182">
    <property type="term" value="P:cytoplasmic translational elongation"/>
    <property type="evidence" value="ECO:0007669"/>
    <property type="project" value="InterPro"/>
</dbReference>
<evidence type="ECO:0000256" key="3">
    <source>
        <dbReference type="ARBA" id="ARBA00022980"/>
    </source>
</evidence>
<accession>A0A3P7JIH9</accession>
<reference evidence="7 8" key="1">
    <citation type="submission" date="2018-11" db="EMBL/GenBank/DDBJ databases">
        <authorList>
            <consortium name="Pathogen Informatics"/>
        </authorList>
    </citation>
    <scope>NUCLEOTIDE SEQUENCE [LARGE SCALE GENOMIC DNA]</scope>
</reference>
<sequence>MEGNTDYNLKTPNIIEPTSDVPLVTAKILSNQNLVLIHIPSNHVPHCQTIHMEAFFQLDDLKNILGAVGVDTDVEAAKLVISRLEGKSIDEVIAEGQSGLVTVSKDFFVIHLSNCIYITSSIVSTEKSKDFCSKDAPFLLT</sequence>
<comment type="function">
    <text evidence="1">Plays an important role in the elongation step of protein synthesis.</text>
</comment>
<comment type="similarity">
    <text evidence="2">Belongs to the eukaryotic ribosomal protein P1/P2 family.</text>
</comment>
<keyword evidence="8" id="KW-1185">Reference proteome</keyword>
<gene>
    <name evidence="7" type="ORF">SVUK_LOCUS15661</name>
</gene>
<dbReference type="AlphaFoldDB" id="A0A3P7JIH9"/>
<dbReference type="InterPro" id="IPR044076">
    <property type="entry name" value="Ribosomal_P2"/>
</dbReference>
<protein>
    <recommendedName>
        <fullName evidence="5">Large ribosomal subunit protein P2</fullName>
    </recommendedName>
    <alternativeName>
        <fullName evidence="6">60S acidic ribosomal protein P2</fullName>
    </alternativeName>
</protein>
<dbReference type="Proteomes" id="UP000270094">
    <property type="component" value="Unassembled WGS sequence"/>
</dbReference>
<dbReference type="GO" id="GO:0003735">
    <property type="term" value="F:structural constituent of ribosome"/>
    <property type="evidence" value="ECO:0007669"/>
    <property type="project" value="InterPro"/>
</dbReference>
<evidence type="ECO:0000256" key="5">
    <source>
        <dbReference type="ARBA" id="ARBA00035301"/>
    </source>
</evidence>
<dbReference type="GO" id="GO:0022625">
    <property type="term" value="C:cytosolic large ribosomal subunit"/>
    <property type="evidence" value="ECO:0007669"/>
    <property type="project" value="InterPro"/>
</dbReference>
<evidence type="ECO:0000256" key="6">
    <source>
        <dbReference type="ARBA" id="ARBA00035443"/>
    </source>
</evidence>
<evidence type="ECO:0000256" key="1">
    <source>
        <dbReference type="ARBA" id="ARBA00003362"/>
    </source>
</evidence>
<evidence type="ECO:0000313" key="7">
    <source>
        <dbReference type="EMBL" id="VDM80663.1"/>
    </source>
</evidence>
<keyword evidence="4" id="KW-0687">Ribonucleoprotein</keyword>
<dbReference type="FunFam" id="1.10.10.1410:FF:000002">
    <property type="entry name" value="60S acidic ribosomal protein P2"/>
    <property type="match status" value="1"/>
</dbReference>
<dbReference type="Gene3D" id="1.10.10.1410">
    <property type="match status" value="1"/>
</dbReference>
<evidence type="ECO:0000256" key="2">
    <source>
        <dbReference type="ARBA" id="ARBA00005436"/>
    </source>
</evidence>
<name>A0A3P7JIH9_STRVU</name>
<evidence type="ECO:0000256" key="4">
    <source>
        <dbReference type="ARBA" id="ARBA00023274"/>
    </source>
</evidence>
<dbReference type="EMBL" id="UYYB01109444">
    <property type="protein sequence ID" value="VDM80663.1"/>
    <property type="molecule type" value="Genomic_DNA"/>
</dbReference>